<dbReference type="EMBL" id="GGMR01008940">
    <property type="protein sequence ID" value="MBY21559.1"/>
    <property type="molecule type" value="Transcribed_RNA"/>
</dbReference>
<dbReference type="PANTHER" id="PTHR46961">
    <property type="entry name" value="DYNEIN HEAVY CHAIN 1, AXONEMAL-LIKE PROTEIN"/>
    <property type="match status" value="1"/>
</dbReference>
<comment type="similarity">
    <text evidence="1">Belongs to the dynein heavy chain family.</text>
</comment>
<reference evidence="3" key="1">
    <citation type="submission" date="2018-04" db="EMBL/GenBank/DDBJ databases">
        <title>Transcriptome of Schizaphis graminum biotype I.</title>
        <authorList>
            <person name="Scully E.D."/>
            <person name="Geib S.M."/>
            <person name="Palmer N.A."/>
            <person name="Koch K."/>
            <person name="Bradshaw J."/>
            <person name="Heng-Moss T."/>
            <person name="Sarath G."/>
        </authorList>
    </citation>
    <scope>NUCLEOTIDE SEQUENCE</scope>
</reference>
<gene>
    <name evidence="3" type="primary">Dnah2_4</name>
    <name evidence="3" type="ORF">g.89135</name>
</gene>
<dbReference type="GO" id="GO:0007018">
    <property type="term" value="P:microtubule-based movement"/>
    <property type="evidence" value="ECO:0007669"/>
    <property type="project" value="InterPro"/>
</dbReference>
<dbReference type="AlphaFoldDB" id="A0A2S2NWF9"/>
<dbReference type="PANTHER" id="PTHR46961:SF8">
    <property type="entry name" value="DYNEIN AXONEMAL HEAVY CHAIN 7"/>
    <property type="match status" value="1"/>
</dbReference>
<dbReference type="Pfam" id="PF12780">
    <property type="entry name" value="AAA_8"/>
    <property type="match status" value="1"/>
</dbReference>
<organism evidence="3">
    <name type="scientific">Schizaphis graminum</name>
    <name type="common">Green bug aphid</name>
    <dbReference type="NCBI Taxonomy" id="13262"/>
    <lineage>
        <taxon>Eukaryota</taxon>
        <taxon>Metazoa</taxon>
        <taxon>Ecdysozoa</taxon>
        <taxon>Arthropoda</taxon>
        <taxon>Hexapoda</taxon>
        <taxon>Insecta</taxon>
        <taxon>Pterygota</taxon>
        <taxon>Neoptera</taxon>
        <taxon>Paraneoptera</taxon>
        <taxon>Hemiptera</taxon>
        <taxon>Sternorrhyncha</taxon>
        <taxon>Aphidomorpha</taxon>
        <taxon>Aphidoidea</taxon>
        <taxon>Aphididae</taxon>
        <taxon>Aphidini</taxon>
        <taxon>Schizaphis</taxon>
    </lineage>
</organism>
<evidence type="ECO:0000256" key="1">
    <source>
        <dbReference type="ARBA" id="ARBA00008887"/>
    </source>
</evidence>
<accession>A0A2S2NWF9</accession>
<protein>
    <submittedName>
        <fullName evidence="3">Dynein heavy chain 2, axonemal</fullName>
    </submittedName>
</protein>
<dbReference type="GO" id="GO:0051959">
    <property type="term" value="F:dynein light intermediate chain binding"/>
    <property type="evidence" value="ECO:0007669"/>
    <property type="project" value="InterPro"/>
</dbReference>
<proteinExistence type="inferred from homology"/>
<dbReference type="GO" id="GO:0045505">
    <property type="term" value="F:dynein intermediate chain binding"/>
    <property type="evidence" value="ECO:0007669"/>
    <property type="project" value="InterPro"/>
</dbReference>
<evidence type="ECO:0000259" key="2">
    <source>
        <dbReference type="Pfam" id="PF12780"/>
    </source>
</evidence>
<dbReference type="InterPro" id="IPR026983">
    <property type="entry name" value="DHC"/>
</dbReference>
<dbReference type="GO" id="GO:0030286">
    <property type="term" value="C:dynein complex"/>
    <property type="evidence" value="ECO:0007669"/>
    <property type="project" value="InterPro"/>
</dbReference>
<dbReference type="InterPro" id="IPR024317">
    <property type="entry name" value="Dynein_heavy_chain_D4_dom"/>
</dbReference>
<dbReference type="Gene3D" id="1.10.287.2610">
    <property type="match status" value="1"/>
</dbReference>
<name>A0A2S2NWF9_SCHGA</name>
<evidence type="ECO:0000313" key="3">
    <source>
        <dbReference type="EMBL" id="MBY21559.1"/>
    </source>
</evidence>
<sequence length="242" mass="27652">MSVSFIGKLYCTTIDWFLDWPKEALLEVAFNFLGTVEVLATITGAPRGFDVDSISLSESELKLCIANIFTIIHHSVGEYSKMMILELKRYNYVTPTNYLELVTGYKETLHKKRIEVADKANKLRSGLFKIDDTSEKVAGMTVDLEKATKIVQAYTMECDEFLSVILKQTSIADQQKTEVDEKSIKIKEEIVCQELYRLTMIDLKKALPALEEAMEVNNYLINNIDLLQLVFIRISNINIYLL</sequence>
<feature type="domain" description="Dynein heavy chain AAA module D4" evidence="2">
    <location>
        <begin position="10"/>
        <end position="107"/>
    </location>
</feature>